<dbReference type="PANTHER" id="PTHR11732">
    <property type="entry name" value="ALDO/KETO REDUCTASE"/>
    <property type="match status" value="1"/>
</dbReference>
<evidence type="ECO:0000256" key="1">
    <source>
        <dbReference type="PIRSR" id="PIRSR000097-2"/>
    </source>
</evidence>
<dbReference type="PROSITE" id="PS00062">
    <property type="entry name" value="ALDOKETO_REDUCTASE_2"/>
    <property type="match status" value="1"/>
</dbReference>
<dbReference type="Pfam" id="PF00248">
    <property type="entry name" value="Aldo_ket_red"/>
    <property type="match status" value="1"/>
</dbReference>
<evidence type="ECO:0000313" key="6">
    <source>
        <dbReference type="WBParaSite" id="EgrG_000110500"/>
    </source>
</evidence>
<dbReference type="CDD" id="cd19071">
    <property type="entry name" value="AKR_AKR1-5-like"/>
    <property type="match status" value="1"/>
</dbReference>
<dbReference type="AlphaFoldDB" id="A0A068WNB1"/>
<gene>
    <name evidence="4" type="ORF">EgrG_000110500</name>
</gene>
<dbReference type="OrthoDB" id="6259562at2759"/>
<dbReference type="InterPro" id="IPR020471">
    <property type="entry name" value="AKR"/>
</dbReference>
<dbReference type="InterPro" id="IPR036812">
    <property type="entry name" value="NAD(P)_OxRdtase_dom_sf"/>
</dbReference>
<protein>
    <submittedName>
        <fullName evidence="4 6">Aldo keto reductase</fullName>
    </submittedName>
</protein>
<dbReference type="InterPro" id="IPR018170">
    <property type="entry name" value="Aldo/ket_reductase_CS"/>
</dbReference>
<dbReference type="SUPFAM" id="SSF51430">
    <property type="entry name" value="NAD(P)-linked oxidoreductase"/>
    <property type="match status" value="1"/>
</dbReference>
<dbReference type="WBParaSite" id="EgrG_000110500">
    <property type="protein sequence ID" value="EgrG_000110500"/>
    <property type="gene ID" value="EgrG_000110500"/>
</dbReference>
<dbReference type="InterPro" id="IPR023210">
    <property type="entry name" value="NADP_OxRdtase_dom"/>
</dbReference>
<dbReference type="Proteomes" id="UP000492820">
    <property type="component" value="Unassembled WGS sequence"/>
</dbReference>
<evidence type="ECO:0000256" key="2">
    <source>
        <dbReference type="PIRSR" id="PIRSR000097-3"/>
    </source>
</evidence>
<feature type="binding site" evidence="1">
    <location>
        <position position="114"/>
    </location>
    <ligand>
        <name>substrate</name>
    </ligand>
</feature>
<feature type="site" description="Lowers pKa of active site Tyr" evidence="2">
    <location>
        <position position="81"/>
    </location>
</feature>
<name>A0A068WNB1_ECHGR</name>
<organism evidence="4">
    <name type="scientific">Echinococcus granulosus</name>
    <name type="common">Hydatid tapeworm</name>
    <dbReference type="NCBI Taxonomy" id="6210"/>
    <lineage>
        <taxon>Eukaryota</taxon>
        <taxon>Metazoa</taxon>
        <taxon>Spiralia</taxon>
        <taxon>Lophotrochozoa</taxon>
        <taxon>Platyhelminthes</taxon>
        <taxon>Cestoda</taxon>
        <taxon>Eucestoda</taxon>
        <taxon>Cyclophyllidea</taxon>
        <taxon>Taeniidae</taxon>
        <taxon>Echinococcus</taxon>
        <taxon>Echinococcus granulosus group</taxon>
    </lineage>
</organism>
<dbReference type="PRINTS" id="PR00069">
    <property type="entry name" value="ALDKETRDTASE"/>
</dbReference>
<dbReference type="EMBL" id="LK028584">
    <property type="protein sequence ID" value="CDS21613.1"/>
    <property type="molecule type" value="Genomic_DNA"/>
</dbReference>
<feature type="domain" description="NADP-dependent oxidoreductase" evidence="3">
    <location>
        <begin position="31"/>
        <end position="280"/>
    </location>
</feature>
<evidence type="ECO:0000259" key="3">
    <source>
        <dbReference type="Pfam" id="PF00248"/>
    </source>
</evidence>
<dbReference type="PIRSF" id="PIRSF000097">
    <property type="entry name" value="AKR"/>
    <property type="match status" value="1"/>
</dbReference>
<reference evidence="4 5" key="1">
    <citation type="journal article" date="2013" name="Nature">
        <title>The genomes of four tapeworm species reveal adaptations to parasitism.</title>
        <authorList>
            <person name="Tsai I.J."/>
            <person name="Zarowiecki M."/>
            <person name="Holroyd N."/>
            <person name="Garciarrubio A."/>
            <person name="Sanchez-Flores A."/>
            <person name="Brooks K.L."/>
            <person name="Tracey A."/>
            <person name="Bobes R.J."/>
            <person name="Fragoso G."/>
            <person name="Sciutto E."/>
            <person name="Aslett M."/>
            <person name="Beasley H."/>
            <person name="Bennett H.M."/>
            <person name="Cai J."/>
            <person name="Camicia F."/>
            <person name="Clark R."/>
            <person name="Cucher M."/>
            <person name="De Silva N."/>
            <person name="Day T.A."/>
            <person name="Deplazes P."/>
            <person name="Estrada K."/>
            <person name="Fernandez C."/>
            <person name="Holland P.W."/>
            <person name="Hou J."/>
            <person name="Hu S."/>
            <person name="Huckvale T."/>
            <person name="Hung S.S."/>
            <person name="Kamenetzky L."/>
            <person name="Keane J.A."/>
            <person name="Kiss F."/>
            <person name="Koziol U."/>
            <person name="Lambert O."/>
            <person name="Liu K."/>
            <person name="Luo X."/>
            <person name="Luo Y."/>
            <person name="Macchiaroli N."/>
            <person name="Nichol S."/>
            <person name="Paps J."/>
            <person name="Parkinson J."/>
            <person name="Pouchkina-Stantcheva N."/>
            <person name="Riddiford N."/>
            <person name="Rosenzvit M."/>
            <person name="Salinas G."/>
            <person name="Wasmuth J.D."/>
            <person name="Zamanian M."/>
            <person name="Zheng Y."/>
            <person name="Cai X."/>
            <person name="Soberon X."/>
            <person name="Olson P.D."/>
            <person name="Laclette J.P."/>
            <person name="Brehm K."/>
            <person name="Berriman M."/>
            <person name="Garciarrubio A."/>
            <person name="Bobes R.J."/>
            <person name="Fragoso G."/>
            <person name="Sanchez-Flores A."/>
            <person name="Estrada K."/>
            <person name="Cevallos M.A."/>
            <person name="Morett E."/>
            <person name="Gonzalez V."/>
            <person name="Portillo T."/>
            <person name="Ochoa-Leyva A."/>
            <person name="Jose M.V."/>
            <person name="Sciutto E."/>
            <person name="Landa A."/>
            <person name="Jimenez L."/>
            <person name="Valdes V."/>
            <person name="Carrero J.C."/>
            <person name="Larralde C."/>
            <person name="Morales-Montor J."/>
            <person name="Limon-Lason J."/>
            <person name="Soberon X."/>
            <person name="Laclette J.P."/>
        </authorList>
    </citation>
    <scope>NUCLEOTIDE SEQUENCE [LARGE SCALE GENOMIC DNA]</scope>
</reference>
<evidence type="ECO:0000313" key="5">
    <source>
        <dbReference type="Proteomes" id="UP000492820"/>
    </source>
</evidence>
<reference evidence="4" key="2">
    <citation type="submission" date="2014-06" db="EMBL/GenBank/DDBJ databases">
        <authorList>
            <person name="Aslett M."/>
        </authorList>
    </citation>
    <scope>NUCLEOTIDE SEQUENCE</scope>
</reference>
<dbReference type="Gene3D" id="3.20.20.100">
    <property type="entry name" value="NADP-dependent oxidoreductase domain"/>
    <property type="match status" value="1"/>
</dbReference>
<dbReference type="GO" id="GO:0016491">
    <property type="term" value="F:oxidoreductase activity"/>
    <property type="evidence" value="ECO:0007669"/>
    <property type="project" value="InterPro"/>
</dbReference>
<proteinExistence type="predicted"/>
<sequence length="293" mass="33252">MPVAQKFAPLNNGFRVPVVGFDASKLQVFELEKTLLCAIDSGYRHFHCASDTENQRAVRSVLEMKLSSTTLKRADFFISLKTPITLKETQNVRNCLEEALSSLNLSYLDLYLLHNPFTFTAIENHRIPPKTIEQMWRAMEQLVDAGLVKSIGLSNFSKDQIDRLTKFCNIKPVLLHVEAAIITLNQELMEYAHSFGIQVMIHDIPSSPSTLQTAFLENEALSKMARSRMKTPAQLLIRRAIQKDLIILSHTTDPQRIRSTISVFDFELSPDEVAKMNAIEETAREECCDNHTN</sequence>
<reference evidence="6" key="3">
    <citation type="submission" date="2020-10" db="UniProtKB">
        <authorList>
            <consortium name="WormBaseParasite"/>
        </authorList>
    </citation>
    <scope>IDENTIFICATION</scope>
</reference>
<evidence type="ECO:0000313" key="4">
    <source>
        <dbReference type="EMBL" id="CDS21613.1"/>
    </source>
</evidence>
<accession>A0A068WNB1</accession>